<dbReference type="EMBL" id="MT141325">
    <property type="protein sequence ID" value="QJA58462.1"/>
    <property type="molecule type" value="Genomic_DNA"/>
</dbReference>
<reference evidence="1" key="1">
    <citation type="submission" date="2020-03" db="EMBL/GenBank/DDBJ databases">
        <title>The deep terrestrial virosphere.</title>
        <authorList>
            <person name="Holmfeldt K."/>
            <person name="Nilsson E."/>
            <person name="Simone D."/>
            <person name="Lopez-Fernandez M."/>
            <person name="Wu X."/>
            <person name="de Brujin I."/>
            <person name="Lundin D."/>
            <person name="Andersson A."/>
            <person name="Bertilsson S."/>
            <person name="Dopson M."/>
        </authorList>
    </citation>
    <scope>NUCLEOTIDE SEQUENCE</scope>
    <source>
        <strain evidence="1">MM415B01446</strain>
    </source>
</reference>
<organism evidence="1">
    <name type="scientific">viral metagenome</name>
    <dbReference type="NCBI Taxonomy" id="1070528"/>
    <lineage>
        <taxon>unclassified sequences</taxon>
        <taxon>metagenomes</taxon>
        <taxon>organismal metagenomes</taxon>
    </lineage>
</organism>
<name>A0A6M3IPX9_9ZZZZ</name>
<proteinExistence type="predicted"/>
<evidence type="ECO:0000313" key="1">
    <source>
        <dbReference type="EMBL" id="QJA58462.1"/>
    </source>
</evidence>
<gene>
    <name evidence="1" type="ORF">MM415B01446_0003</name>
</gene>
<accession>A0A6M3IPX9</accession>
<protein>
    <submittedName>
        <fullName evidence="1">Uncharacterized protein</fullName>
    </submittedName>
</protein>
<dbReference type="AlphaFoldDB" id="A0A6M3IPX9"/>
<sequence>MKPIEFLGSNCVYAKDLLGSNCVYAKDQPEYLPLPAHKSPEGIVTCCWKLSWKERFRVLVKGQLWIQLHTFNRPLTPHFPTTKMSDVLRVRIVNDNEHA</sequence>